<dbReference type="AlphaFoldDB" id="A0A643CM95"/>
<accession>A0A643CM95</accession>
<dbReference type="EMBL" id="VTCY01000001">
    <property type="protein sequence ID" value="KAB0452866.1"/>
    <property type="molecule type" value="Genomic_DNA"/>
</dbReference>
<protein>
    <submittedName>
        <fullName evidence="1">Uncharacterized protein</fullName>
    </submittedName>
</protein>
<name>A0A643CM95_ANAMA</name>
<comment type="caution">
    <text evidence="1">The sequence shown here is derived from an EMBL/GenBank/DDBJ whole genome shotgun (WGS) entry which is preliminary data.</text>
</comment>
<organism evidence="1">
    <name type="scientific">Anaplasma marginale</name>
    <dbReference type="NCBI Taxonomy" id="770"/>
    <lineage>
        <taxon>Bacteria</taxon>
        <taxon>Pseudomonadati</taxon>
        <taxon>Pseudomonadota</taxon>
        <taxon>Alphaproteobacteria</taxon>
        <taxon>Rickettsiales</taxon>
        <taxon>Anaplasmataceae</taxon>
        <taxon>Anaplasma</taxon>
    </lineage>
</organism>
<proteinExistence type="predicted"/>
<reference evidence="1" key="1">
    <citation type="submission" date="2019-08" db="EMBL/GenBank/DDBJ databases">
        <authorList>
            <person name="Amaro Estrada I."/>
            <person name="Quiroz Castaneda R.E."/>
            <person name="Martinez Ocampo F."/>
            <person name="Rodriguez Camarillo S.D."/>
        </authorList>
    </citation>
    <scope>NUCLEOTIDE SEQUENCE</scope>
    <source>
        <strain evidence="1">MEX-30-184-02</strain>
    </source>
</reference>
<evidence type="ECO:0000313" key="1">
    <source>
        <dbReference type="EMBL" id="KAB0452866.1"/>
    </source>
</evidence>
<gene>
    <name evidence="1" type="ORF">FY207_00605</name>
</gene>
<sequence length="94" mass="10753">MGSTAPEVVQVEDCAEVIHAAKQGFKELLLRYAEQMTLPREDFLPFLHMNFCRGYVEVCCARHLVRFNHVRHDALKCRNSFRTGSVSESGDPQQ</sequence>